<dbReference type="Gramene" id="Pp3c3_24970V3.2">
    <property type="protein sequence ID" value="PAC:32940938.CDS.1"/>
    <property type="gene ID" value="Pp3c3_24970"/>
</dbReference>
<dbReference type="RefSeq" id="XP_024369555.1">
    <property type="nucleotide sequence ID" value="XM_024513787.2"/>
</dbReference>
<dbReference type="GO" id="GO:0006281">
    <property type="term" value="P:DNA repair"/>
    <property type="evidence" value="ECO:0007669"/>
    <property type="project" value="UniProtKB-KW"/>
</dbReference>
<dbReference type="EnsemblPlants" id="Pp3c3_24970V3.1">
    <property type="protein sequence ID" value="PAC:32940937.CDS.1"/>
    <property type="gene ID" value="Pp3c3_24970"/>
</dbReference>
<evidence type="ECO:0000256" key="2">
    <source>
        <dbReference type="ARBA" id="ARBA00022763"/>
    </source>
</evidence>
<feature type="region of interest" description="Disordered" evidence="5">
    <location>
        <begin position="1"/>
        <end position="131"/>
    </location>
</feature>
<feature type="compositionally biased region" description="Basic and acidic residues" evidence="5">
    <location>
        <begin position="149"/>
        <end position="159"/>
    </location>
</feature>
<gene>
    <name evidence="8" type="primary">LOC112279395</name>
    <name evidence="7" type="ORF">PHYPA_004927</name>
</gene>
<feature type="region of interest" description="Disordered" evidence="5">
    <location>
        <begin position="149"/>
        <end position="188"/>
    </location>
</feature>
<dbReference type="Proteomes" id="UP000006727">
    <property type="component" value="Chromosome 3"/>
</dbReference>
<evidence type="ECO:0000313" key="9">
    <source>
        <dbReference type="Proteomes" id="UP000006727"/>
    </source>
</evidence>
<sequence>MVISKKTPKEKQPHSIPAEREKLKREKAERKAEKLRIRAEKEAARAERELKKQQEEAEKEQRRKDRELRKKNEEEKKQLDDVEKEQRRKEKEAIEAEKELKRKERELRRQQEEVEKEQKRKEKEVAEKKRQLLLQKQATIMDRLFRRKESITPVAHEKQSPAQGVSSPSPAHQTPEGISTSRTEPSTVEMVMRLDEGLKVPCTLTEEEILRGHVSSWQEKWKRRSLEPFRRWGVRMAPKVTVYRELRLQGASASFPRRVESAGNAVSSSTLEAQAPSLKRSREDFESIRDCKVEDDCILLNEDPIDSPPRKKQCNTRWKLLQFDKSHRPAYYGTFSKLSSTVGPRHPLRKDPSLDYEVDSDEEWEEEDPGESLSDCEDKEEDVEKVDSELDEDAADGFVVPDGYLSENEGVHLEETDVEDTEKAAEVKAPCESGTGAECMVSVDPMVRKQQHLIRLLDNVTKHALQRNRPFLVSDLLERPSEKSTENQTERLCFQALRMCVVAPNLLIGSI</sequence>
<evidence type="ECO:0000256" key="4">
    <source>
        <dbReference type="ARBA" id="ARBA00023242"/>
    </source>
</evidence>
<proteinExistence type="predicted"/>
<name>A0A2K1KVY3_PHYPA</name>
<dbReference type="GeneID" id="112279395"/>
<dbReference type="PANTHER" id="PTHR15272">
    <property type="entry name" value="CHROMATIN ASSEMBLY FACTOR 1 SUBUNIT A CAF-1 SUBUNIT A"/>
    <property type="match status" value="1"/>
</dbReference>
<dbReference type="GO" id="GO:0005634">
    <property type="term" value="C:nucleus"/>
    <property type="evidence" value="ECO:0007669"/>
    <property type="project" value="UniProtKB-SubCell"/>
</dbReference>
<evidence type="ECO:0000256" key="3">
    <source>
        <dbReference type="ARBA" id="ARBA00023204"/>
    </source>
</evidence>
<dbReference type="OMA" id="HEQVKDR"/>
<evidence type="ECO:0000259" key="6">
    <source>
        <dbReference type="Pfam" id="PF12253"/>
    </source>
</evidence>
<dbReference type="STRING" id="3218.A0A2K1KVY3"/>
<dbReference type="OrthoDB" id="440676at2759"/>
<organism evidence="7">
    <name type="scientific">Physcomitrium patens</name>
    <name type="common">Spreading-leaved earth moss</name>
    <name type="synonym">Physcomitrella patens</name>
    <dbReference type="NCBI Taxonomy" id="3218"/>
    <lineage>
        <taxon>Eukaryota</taxon>
        <taxon>Viridiplantae</taxon>
        <taxon>Streptophyta</taxon>
        <taxon>Embryophyta</taxon>
        <taxon>Bryophyta</taxon>
        <taxon>Bryophytina</taxon>
        <taxon>Bryopsida</taxon>
        <taxon>Funariidae</taxon>
        <taxon>Funariales</taxon>
        <taxon>Funariaceae</taxon>
        <taxon>Physcomitrium</taxon>
    </lineage>
</organism>
<keyword evidence="3" id="KW-0234">DNA repair</keyword>
<dbReference type="Pfam" id="PF12253">
    <property type="entry name" value="CAF1A_dimeriz"/>
    <property type="match status" value="1"/>
</dbReference>
<comment type="subcellular location">
    <subcellularLocation>
        <location evidence="1">Nucleus</location>
    </subcellularLocation>
</comment>
<evidence type="ECO:0000256" key="5">
    <source>
        <dbReference type="SAM" id="MobiDB-lite"/>
    </source>
</evidence>
<keyword evidence="9" id="KW-1185">Reference proteome</keyword>
<dbReference type="AlphaFoldDB" id="A0A2K1KVY3"/>
<feature type="compositionally biased region" description="Polar residues" evidence="5">
    <location>
        <begin position="160"/>
        <end position="186"/>
    </location>
</feature>
<dbReference type="Gramene" id="Pp3c3_24970V3.1">
    <property type="protein sequence ID" value="PAC:32940937.CDS.1"/>
    <property type="gene ID" value="Pp3c3_24970"/>
</dbReference>
<protein>
    <recommendedName>
        <fullName evidence="6">Chromatin assembly factor 1 subunit A dimerization domain-containing protein</fullName>
    </recommendedName>
</protein>
<dbReference type="EnsemblPlants" id="Pp3c3_24970V3.2">
    <property type="protein sequence ID" value="PAC:32940938.CDS.1"/>
    <property type="gene ID" value="Pp3c3_24970"/>
</dbReference>
<dbReference type="EMBL" id="ABEU02000003">
    <property type="protein sequence ID" value="PNR57933.1"/>
    <property type="molecule type" value="Genomic_DNA"/>
</dbReference>
<reference evidence="8" key="3">
    <citation type="submission" date="2020-12" db="UniProtKB">
        <authorList>
            <consortium name="EnsemblPlants"/>
        </authorList>
    </citation>
    <scope>IDENTIFICATION</scope>
</reference>
<feature type="region of interest" description="Disordered" evidence="5">
    <location>
        <begin position="340"/>
        <end position="382"/>
    </location>
</feature>
<feature type="compositionally biased region" description="Basic and acidic residues" evidence="5">
    <location>
        <begin position="7"/>
        <end position="130"/>
    </location>
</feature>
<feature type="domain" description="Chromatin assembly factor 1 subunit A dimerization" evidence="6">
    <location>
        <begin position="319"/>
        <end position="387"/>
    </location>
</feature>
<dbReference type="InterPro" id="IPR022043">
    <property type="entry name" value="CAF1A_DD"/>
</dbReference>
<keyword evidence="4" id="KW-0539">Nucleus</keyword>
<keyword evidence="2" id="KW-0227">DNA damage</keyword>
<reference evidence="7 9" key="1">
    <citation type="journal article" date="2008" name="Science">
        <title>The Physcomitrella genome reveals evolutionary insights into the conquest of land by plants.</title>
        <authorList>
            <person name="Rensing S."/>
            <person name="Lang D."/>
            <person name="Zimmer A."/>
            <person name="Terry A."/>
            <person name="Salamov A."/>
            <person name="Shapiro H."/>
            <person name="Nishiyama T."/>
            <person name="Perroud P.-F."/>
            <person name="Lindquist E."/>
            <person name="Kamisugi Y."/>
            <person name="Tanahashi T."/>
            <person name="Sakakibara K."/>
            <person name="Fujita T."/>
            <person name="Oishi K."/>
            <person name="Shin-I T."/>
            <person name="Kuroki Y."/>
            <person name="Toyoda A."/>
            <person name="Suzuki Y."/>
            <person name="Hashimoto A."/>
            <person name="Yamaguchi K."/>
            <person name="Sugano A."/>
            <person name="Kohara Y."/>
            <person name="Fujiyama A."/>
            <person name="Anterola A."/>
            <person name="Aoki S."/>
            <person name="Ashton N."/>
            <person name="Barbazuk W.B."/>
            <person name="Barker E."/>
            <person name="Bennetzen J."/>
            <person name="Bezanilla M."/>
            <person name="Blankenship R."/>
            <person name="Cho S.H."/>
            <person name="Dutcher S."/>
            <person name="Estelle M."/>
            <person name="Fawcett J.A."/>
            <person name="Gundlach H."/>
            <person name="Hanada K."/>
            <person name="Heyl A."/>
            <person name="Hicks K.A."/>
            <person name="Hugh J."/>
            <person name="Lohr M."/>
            <person name="Mayer K."/>
            <person name="Melkozernov A."/>
            <person name="Murata T."/>
            <person name="Nelson D."/>
            <person name="Pils B."/>
            <person name="Prigge M."/>
            <person name="Reiss B."/>
            <person name="Renner T."/>
            <person name="Rombauts S."/>
            <person name="Rushton P."/>
            <person name="Sanderfoot A."/>
            <person name="Schween G."/>
            <person name="Shiu S.-H."/>
            <person name="Stueber K."/>
            <person name="Theodoulou F.L."/>
            <person name="Tu H."/>
            <person name="Van de Peer Y."/>
            <person name="Verrier P.J."/>
            <person name="Waters E."/>
            <person name="Wood A."/>
            <person name="Yang L."/>
            <person name="Cove D."/>
            <person name="Cuming A."/>
            <person name="Hasebe M."/>
            <person name="Lucas S."/>
            <person name="Mishler D.B."/>
            <person name="Reski R."/>
            <person name="Grigoriev I."/>
            <person name="Quatrano R.S."/>
            <person name="Boore J.L."/>
        </authorList>
    </citation>
    <scope>NUCLEOTIDE SEQUENCE [LARGE SCALE GENOMIC DNA]</scope>
    <source>
        <strain evidence="8 9">cv. Gransden 2004</strain>
    </source>
</reference>
<dbReference type="PANTHER" id="PTHR15272:SF0">
    <property type="entry name" value="CHROMATIN ASSEMBLY FACTOR 1 SUBUNIT A"/>
    <property type="match status" value="1"/>
</dbReference>
<evidence type="ECO:0000256" key="1">
    <source>
        <dbReference type="ARBA" id="ARBA00004123"/>
    </source>
</evidence>
<dbReference type="PaxDb" id="3218-PP1S333_54V6.1"/>
<feature type="compositionally biased region" description="Acidic residues" evidence="5">
    <location>
        <begin position="354"/>
        <end position="382"/>
    </location>
</feature>
<evidence type="ECO:0000313" key="8">
    <source>
        <dbReference type="EnsemblPlants" id="PAC:32940937.CDS.1"/>
    </source>
</evidence>
<accession>A0A2K1KVY3</accession>
<dbReference type="KEGG" id="ppp:112279395"/>
<evidence type="ECO:0000313" key="7">
    <source>
        <dbReference type="EMBL" id="PNR57933.1"/>
    </source>
</evidence>
<reference evidence="7 9" key="2">
    <citation type="journal article" date="2018" name="Plant J.">
        <title>The Physcomitrella patens chromosome-scale assembly reveals moss genome structure and evolution.</title>
        <authorList>
            <person name="Lang D."/>
            <person name="Ullrich K.K."/>
            <person name="Murat F."/>
            <person name="Fuchs J."/>
            <person name="Jenkins J."/>
            <person name="Haas F.B."/>
            <person name="Piednoel M."/>
            <person name="Gundlach H."/>
            <person name="Van Bel M."/>
            <person name="Meyberg R."/>
            <person name="Vives C."/>
            <person name="Morata J."/>
            <person name="Symeonidi A."/>
            <person name="Hiss M."/>
            <person name="Muchero W."/>
            <person name="Kamisugi Y."/>
            <person name="Saleh O."/>
            <person name="Blanc G."/>
            <person name="Decker E.L."/>
            <person name="van Gessel N."/>
            <person name="Grimwood J."/>
            <person name="Hayes R.D."/>
            <person name="Graham S.W."/>
            <person name="Gunter L.E."/>
            <person name="McDaniel S.F."/>
            <person name="Hoernstein S.N.W."/>
            <person name="Larsson A."/>
            <person name="Li F.W."/>
            <person name="Perroud P.F."/>
            <person name="Phillips J."/>
            <person name="Ranjan P."/>
            <person name="Rokshar D.S."/>
            <person name="Rothfels C.J."/>
            <person name="Schneider L."/>
            <person name="Shu S."/>
            <person name="Stevenson D.W."/>
            <person name="Thummler F."/>
            <person name="Tillich M."/>
            <person name="Villarreal Aguilar J.C."/>
            <person name="Widiez T."/>
            <person name="Wong G.K."/>
            <person name="Wymore A."/>
            <person name="Zhang Y."/>
            <person name="Zimmer A.D."/>
            <person name="Quatrano R.S."/>
            <person name="Mayer K.F.X."/>
            <person name="Goodstein D."/>
            <person name="Casacuberta J.M."/>
            <person name="Vandepoele K."/>
            <person name="Reski R."/>
            <person name="Cuming A.C."/>
            <person name="Tuskan G.A."/>
            <person name="Maumus F."/>
            <person name="Salse J."/>
            <person name="Schmutz J."/>
            <person name="Rensing S.A."/>
        </authorList>
    </citation>
    <scope>NUCLEOTIDE SEQUENCE [LARGE SCALE GENOMIC DNA]</scope>
    <source>
        <strain evidence="8 9">cv. Gransden 2004</strain>
    </source>
</reference>